<comment type="caution">
    <text evidence="4">The sequence shown here is derived from an EMBL/GenBank/DDBJ whole genome shotgun (WGS) entry which is preliminary data.</text>
</comment>
<dbReference type="STRING" id="1324957.K933_09277"/>
<dbReference type="GO" id="GO:0008168">
    <property type="term" value="F:methyltransferase activity"/>
    <property type="evidence" value="ECO:0007669"/>
    <property type="project" value="UniProtKB-KW"/>
</dbReference>
<dbReference type="AlphaFoldDB" id="V4HE37"/>
<dbReference type="RefSeq" id="WP_023394440.1">
    <property type="nucleotide sequence ID" value="NZ_ASGZ01000029.1"/>
</dbReference>
<dbReference type="EMBL" id="ASGZ01000029">
    <property type="protein sequence ID" value="ESP88303.1"/>
    <property type="molecule type" value="Genomic_DNA"/>
</dbReference>
<keyword evidence="4" id="KW-0489">Methyltransferase</keyword>
<name>V4HE37_9EURY</name>
<dbReference type="InterPro" id="IPR014048">
    <property type="entry name" value="MethylDNA_cys_MeTrfase_DNA-bd"/>
</dbReference>
<dbReference type="Gene3D" id="1.10.10.10">
    <property type="entry name" value="Winged helix-like DNA-binding domain superfamily/Winged helix DNA-binding domain"/>
    <property type="match status" value="1"/>
</dbReference>
<evidence type="ECO:0000313" key="4">
    <source>
        <dbReference type="EMBL" id="ESP88303.1"/>
    </source>
</evidence>
<accession>V4HE37</accession>
<protein>
    <submittedName>
        <fullName evidence="4">Methylated-DNA--protein-cysteine methyltransferase</fullName>
    </submittedName>
</protein>
<evidence type="ECO:0000256" key="2">
    <source>
        <dbReference type="SAM" id="MobiDB-lite"/>
    </source>
</evidence>
<dbReference type="Proteomes" id="UP000017840">
    <property type="component" value="Unassembled WGS sequence"/>
</dbReference>
<dbReference type="OrthoDB" id="372118at2157"/>
<dbReference type="InterPro" id="IPR036217">
    <property type="entry name" value="MethylDNA_cys_MeTrfase_DNAb"/>
</dbReference>
<reference evidence="4 5" key="1">
    <citation type="journal article" date="2013" name="Genome Announc.">
        <title>Draft Genome Sequence of 'Candidatus Halobonum tyrrellensis' Strain G22, Isolated from the Hypersaline Waters of Lake Tyrrell, Australia.</title>
        <authorList>
            <person name="Ugalde J.A."/>
            <person name="Narasingarao P."/>
            <person name="Kuo S."/>
            <person name="Podell S."/>
            <person name="Allen E.E."/>
        </authorList>
    </citation>
    <scope>NUCLEOTIDE SEQUENCE [LARGE SCALE GENOMIC DNA]</scope>
    <source>
        <strain evidence="4 5">G22</strain>
    </source>
</reference>
<dbReference type="eggNOG" id="arCOG02724">
    <property type="taxonomic scope" value="Archaea"/>
</dbReference>
<feature type="region of interest" description="Disordered" evidence="2">
    <location>
        <begin position="135"/>
        <end position="163"/>
    </location>
</feature>
<keyword evidence="4" id="KW-0808">Transferase</keyword>
<dbReference type="GO" id="GO:0006281">
    <property type="term" value="P:DNA repair"/>
    <property type="evidence" value="ECO:0007669"/>
    <property type="project" value="InterPro"/>
</dbReference>
<evidence type="ECO:0000259" key="3">
    <source>
        <dbReference type="Pfam" id="PF01035"/>
    </source>
</evidence>
<evidence type="ECO:0000256" key="1">
    <source>
        <dbReference type="ARBA" id="ARBA00022763"/>
    </source>
</evidence>
<proteinExistence type="predicted"/>
<sequence length="163" mass="17021">MDTNAGDVGDAGVYARESPRLGRAVELGAAAGRTLSVSFPAAVPDDAAADHPVLDRLFDYLDGAEDDFADVTLGLTVPTVQRSVLESTRNVPYGESVTLDRVVAMTAELDPDDGGDVDAARTALANNPTPILVPDHRVRDAPGATPGDVSETLRDVEGVETYS</sequence>
<dbReference type="GO" id="GO:0032259">
    <property type="term" value="P:methylation"/>
    <property type="evidence" value="ECO:0007669"/>
    <property type="project" value="UniProtKB-KW"/>
</dbReference>
<organism evidence="4 5">
    <name type="scientific">Candidatus Halobonum tyrrellensis G22</name>
    <dbReference type="NCBI Taxonomy" id="1324957"/>
    <lineage>
        <taxon>Archaea</taxon>
        <taxon>Methanobacteriati</taxon>
        <taxon>Methanobacteriota</taxon>
        <taxon>Stenosarchaea group</taxon>
        <taxon>Halobacteria</taxon>
        <taxon>Halobacteriales</taxon>
        <taxon>Haloferacaceae</taxon>
        <taxon>Candidatus Halobonum</taxon>
    </lineage>
</organism>
<dbReference type="Pfam" id="PF01035">
    <property type="entry name" value="DNA_binding_1"/>
    <property type="match status" value="1"/>
</dbReference>
<dbReference type="InterPro" id="IPR036388">
    <property type="entry name" value="WH-like_DNA-bd_sf"/>
</dbReference>
<keyword evidence="1" id="KW-0227">DNA damage</keyword>
<feature type="domain" description="Methylated-DNA-[protein]-cysteine S-methyltransferase DNA binding" evidence="3">
    <location>
        <begin position="80"/>
        <end position="147"/>
    </location>
</feature>
<dbReference type="SUPFAM" id="SSF46767">
    <property type="entry name" value="Methylated DNA-protein cysteine methyltransferase, C-terminal domain"/>
    <property type="match status" value="1"/>
</dbReference>
<keyword evidence="5" id="KW-1185">Reference proteome</keyword>
<gene>
    <name evidence="4" type="ORF">K933_09277</name>
</gene>
<evidence type="ECO:0000313" key="5">
    <source>
        <dbReference type="Proteomes" id="UP000017840"/>
    </source>
</evidence>